<gene>
    <name evidence="2" type="ORF">Fot_07519</name>
</gene>
<evidence type="ECO:0000313" key="3">
    <source>
        <dbReference type="Proteomes" id="UP001604277"/>
    </source>
</evidence>
<name>A0ABD1WWR7_9LAMI</name>
<sequence length="177" mass="19555">MAQQSGRKKDLFSVSLGPILLRLRHCPSQNKRPAAAVCCDSSSPFLSGRFARSLTLSLSPAARSLADPIFLAGRSARPCFCHRSLTGPFSPPSHAKKGFEQQQPGAPIRRPNLPLISPPIPCKNRISRRSNTRDFELNQTTLRKTAIEKGQRATAEKKGQRATGDRNRDERSGRRAR</sequence>
<dbReference type="Proteomes" id="UP001604277">
    <property type="component" value="Unassembled WGS sequence"/>
</dbReference>
<accession>A0ABD1WWR7</accession>
<dbReference type="EMBL" id="JBFOLJ010000002">
    <property type="protein sequence ID" value="KAL2553900.1"/>
    <property type="molecule type" value="Genomic_DNA"/>
</dbReference>
<protein>
    <submittedName>
        <fullName evidence="2">Uncharacterized protein</fullName>
    </submittedName>
</protein>
<feature type="compositionally biased region" description="Basic and acidic residues" evidence="1">
    <location>
        <begin position="145"/>
        <end position="177"/>
    </location>
</feature>
<comment type="caution">
    <text evidence="2">The sequence shown here is derived from an EMBL/GenBank/DDBJ whole genome shotgun (WGS) entry which is preliminary data.</text>
</comment>
<dbReference type="AlphaFoldDB" id="A0ABD1WWR7"/>
<organism evidence="2 3">
    <name type="scientific">Forsythia ovata</name>
    <dbReference type="NCBI Taxonomy" id="205694"/>
    <lineage>
        <taxon>Eukaryota</taxon>
        <taxon>Viridiplantae</taxon>
        <taxon>Streptophyta</taxon>
        <taxon>Embryophyta</taxon>
        <taxon>Tracheophyta</taxon>
        <taxon>Spermatophyta</taxon>
        <taxon>Magnoliopsida</taxon>
        <taxon>eudicotyledons</taxon>
        <taxon>Gunneridae</taxon>
        <taxon>Pentapetalae</taxon>
        <taxon>asterids</taxon>
        <taxon>lamiids</taxon>
        <taxon>Lamiales</taxon>
        <taxon>Oleaceae</taxon>
        <taxon>Forsythieae</taxon>
        <taxon>Forsythia</taxon>
    </lineage>
</organism>
<evidence type="ECO:0000256" key="1">
    <source>
        <dbReference type="SAM" id="MobiDB-lite"/>
    </source>
</evidence>
<proteinExistence type="predicted"/>
<keyword evidence="3" id="KW-1185">Reference proteome</keyword>
<evidence type="ECO:0000313" key="2">
    <source>
        <dbReference type="EMBL" id="KAL2553900.1"/>
    </source>
</evidence>
<feature type="region of interest" description="Disordered" evidence="1">
    <location>
        <begin position="90"/>
        <end position="177"/>
    </location>
</feature>
<reference evidence="3" key="1">
    <citation type="submission" date="2024-07" db="EMBL/GenBank/DDBJ databases">
        <title>Two chromosome-level genome assemblies of Korean endemic species Abeliophyllum distichum and Forsythia ovata (Oleaceae).</title>
        <authorList>
            <person name="Jang H."/>
        </authorList>
    </citation>
    <scope>NUCLEOTIDE SEQUENCE [LARGE SCALE GENOMIC DNA]</scope>
</reference>